<organism evidence="1">
    <name type="scientific">Anguilla anguilla</name>
    <name type="common">European freshwater eel</name>
    <name type="synonym">Muraena anguilla</name>
    <dbReference type="NCBI Taxonomy" id="7936"/>
    <lineage>
        <taxon>Eukaryota</taxon>
        <taxon>Metazoa</taxon>
        <taxon>Chordata</taxon>
        <taxon>Craniata</taxon>
        <taxon>Vertebrata</taxon>
        <taxon>Euteleostomi</taxon>
        <taxon>Actinopterygii</taxon>
        <taxon>Neopterygii</taxon>
        <taxon>Teleostei</taxon>
        <taxon>Anguilliformes</taxon>
        <taxon>Anguillidae</taxon>
        <taxon>Anguilla</taxon>
    </lineage>
</organism>
<reference evidence="1" key="1">
    <citation type="submission" date="2014-11" db="EMBL/GenBank/DDBJ databases">
        <authorList>
            <person name="Amaro Gonzalez C."/>
        </authorList>
    </citation>
    <scope>NUCLEOTIDE SEQUENCE</scope>
</reference>
<sequence length="18" mass="2012">MGALLCFWRLTPAPVHSL</sequence>
<dbReference type="AlphaFoldDB" id="A0A0E9SB16"/>
<evidence type="ECO:0000313" key="1">
    <source>
        <dbReference type="EMBL" id="JAH38461.1"/>
    </source>
</evidence>
<protein>
    <submittedName>
        <fullName evidence="1">Uncharacterized protein</fullName>
    </submittedName>
</protein>
<dbReference type="EMBL" id="GBXM01070116">
    <property type="protein sequence ID" value="JAH38461.1"/>
    <property type="molecule type" value="Transcribed_RNA"/>
</dbReference>
<name>A0A0E9SB16_ANGAN</name>
<reference evidence="1" key="2">
    <citation type="journal article" date="2015" name="Fish Shellfish Immunol.">
        <title>Early steps in the European eel (Anguilla anguilla)-Vibrio vulnificus interaction in the gills: Role of the RtxA13 toxin.</title>
        <authorList>
            <person name="Callol A."/>
            <person name="Pajuelo D."/>
            <person name="Ebbesson L."/>
            <person name="Teles M."/>
            <person name="MacKenzie S."/>
            <person name="Amaro C."/>
        </authorList>
    </citation>
    <scope>NUCLEOTIDE SEQUENCE</scope>
</reference>
<proteinExistence type="predicted"/>
<accession>A0A0E9SB16</accession>